<reference evidence="5 6" key="1">
    <citation type="submission" date="2022-11" db="EMBL/GenBank/DDBJ databases">
        <title>Whole genome sequence of Eschrichtius robustus ER-17-0199.</title>
        <authorList>
            <person name="Bruniche-Olsen A."/>
            <person name="Black A.N."/>
            <person name="Fields C.J."/>
            <person name="Walden K."/>
            <person name="Dewoody J.A."/>
        </authorList>
    </citation>
    <scope>NUCLEOTIDE SEQUENCE [LARGE SCALE GENOMIC DNA]</scope>
    <source>
        <strain evidence="5">ER-17-0199</strain>
        <tissue evidence="5">Blubber</tissue>
    </source>
</reference>
<dbReference type="Gene3D" id="3.30.379.10">
    <property type="entry name" value="Chitobiase/beta-hexosaminidase domain 2-like"/>
    <property type="match status" value="1"/>
</dbReference>
<dbReference type="SUPFAM" id="SSF55545">
    <property type="entry name" value="beta-N-acetylhexosaminidase-like domain"/>
    <property type="match status" value="1"/>
</dbReference>
<keyword evidence="1" id="KW-0378">Hydrolase</keyword>
<protein>
    <recommendedName>
        <fullName evidence="4">Beta-hexosaminidase eukaryotic type N-terminal domain-containing protein</fullName>
    </recommendedName>
</protein>
<dbReference type="InterPro" id="IPR029019">
    <property type="entry name" value="HEX_eukaryotic_N"/>
</dbReference>
<keyword evidence="6" id="KW-1185">Reference proteome</keyword>
<keyword evidence="3" id="KW-0472">Membrane</keyword>
<proteinExistence type="predicted"/>
<evidence type="ECO:0000256" key="1">
    <source>
        <dbReference type="ARBA" id="ARBA00022801"/>
    </source>
</evidence>
<comment type="caution">
    <text evidence="5">The sequence shown here is derived from an EMBL/GenBank/DDBJ whole genome shotgun (WGS) entry which is preliminary data.</text>
</comment>
<feature type="transmembrane region" description="Helical" evidence="3">
    <location>
        <begin position="57"/>
        <end position="78"/>
    </location>
</feature>
<feature type="domain" description="Beta-hexosaminidase eukaryotic type N-terminal" evidence="4">
    <location>
        <begin position="75"/>
        <end position="128"/>
    </location>
</feature>
<dbReference type="EMBL" id="JAIQCJ010001357">
    <property type="protein sequence ID" value="KAJ8790314.1"/>
    <property type="molecule type" value="Genomic_DNA"/>
</dbReference>
<sequence length="157" mass="17890">MPRTIHYAPQELRAHAGTGATGNRSSGVAAEELPPVTVSRGSARWERRDRRAMVGSTLWFSLLLAAAFAGRATALWPWPQYIQTSERRYTIFPHSFQFQYHVSSAAQVGCSVLDEAFQRYRDLLFGSVSFHFPQPMEPVLRNKRIHLNEKPTHHNKD</sequence>
<accession>A0AB34HFA1</accession>
<evidence type="ECO:0000256" key="3">
    <source>
        <dbReference type="SAM" id="Phobius"/>
    </source>
</evidence>
<evidence type="ECO:0000313" key="6">
    <source>
        <dbReference type="Proteomes" id="UP001159641"/>
    </source>
</evidence>
<evidence type="ECO:0000256" key="2">
    <source>
        <dbReference type="SAM" id="MobiDB-lite"/>
    </source>
</evidence>
<evidence type="ECO:0000313" key="5">
    <source>
        <dbReference type="EMBL" id="KAJ8790314.1"/>
    </source>
</evidence>
<dbReference type="InterPro" id="IPR029018">
    <property type="entry name" value="Hex-like_dom2"/>
</dbReference>
<dbReference type="AlphaFoldDB" id="A0AB34HFA1"/>
<dbReference type="GO" id="GO:0016787">
    <property type="term" value="F:hydrolase activity"/>
    <property type="evidence" value="ECO:0007669"/>
    <property type="project" value="UniProtKB-KW"/>
</dbReference>
<evidence type="ECO:0000259" key="4">
    <source>
        <dbReference type="Pfam" id="PF14845"/>
    </source>
</evidence>
<keyword evidence="3" id="KW-0812">Transmembrane</keyword>
<dbReference type="Pfam" id="PF14845">
    <property type="entry name" value="Glycohydro_20b2"/>
    <property type="match status" value="1"/>
</dbReference>
<name>A0AB34HFA1_ESCRO</name>
<dbReference type="Proteomes" id="UP001159641">
    <property type="component" value="Unassembled WGS sequence"/>
</dbReference>
<feature type="region of interest" description="Disordered" evidence="2">
    <location>
        <begin position="12"/>
        <end position="33"/>
    </location>
</feature>
<keyword evidence="3" id="KW-1133">Transmembrane helix</keyword>
<organism evidence="5 6">
    <name type="scientific">Eschrichtius robustus</name>
    <name type="common">California gray whale</name>
    <name type="synonym">Eschrichtius gibbosus</name>
    <dbReference type="NCBI Taxonomy" id="9764"/>
    <lineage>
        <taxon>Eukaryota</taxon>
        <taxon>Metazoa</taxon>
        <taxon>Chordata</taxon>
        <taxon>Craniata</taxon>
        <taxon>Vertebrata</taxon>
        <taxon>Euteleostomi</taxon>
        <taxon>Mammalia</taxon>
        <taxon>Eutheria</taxon>
        <taxon>Laurasiatheria</taxon>
        <taxon>Artiodactyla</taxon>
        <taxon>Whippomorpha</taxon>
        <taxon>Cetacea</taxon>
        <taxon>Mysticeti</taxon>
        <taxon>Eschrichtiidae</taxon>
        <taxon>Eschrichtius</taxon>
    </lineage>
</organism>
<gene>
    <name evidence="5" type="ORF">J1605_021391</name>
</gene>